<keyword evidence="4" id="KW-1185">Reference proteome</keyword>
<evidence type="ECO:0000313" key="3">
    <source>
        <dbReference type="EMBL" id="MBB5271217.1"/>
    </source>
</evidence>
<evidence type="ECO:0000256" key="1">
    <source>
        <dbReference type="SAM" id="MobiDB-lite"/>
    </source>
</evidence>
<keyword evidence="2" id="KW-0732">Signal</keyword>
<proteinExistence type="predicted"/>
<organism evidence="3 4">
    <name type="scientific">Quisquiliibacterium transsilvanicum</name>
    <dbReference type="NCBI Taxonomy" id="1549638"/>
    <lineage>
        <taxon>Bacteria</taxon>
        <taxon>Pseudomonadati</taxon>
        <taxon>Pseudomonadota</taxon>
        <taxon>Betaproteobacteria</taxon>
        <taxon>Burkholderiales</taxon>
        <taxon>Burkholderiaceae</taxon>
        <taxon>Quisquiliibacterium</taxon>
    </lineage>
</organism>
<dbReference type="AlphaFoldDB" id="A0A7W8HFM0"/>
<feature type="signal peptide" evidence="2">
    <location>
        <begin position="1"/>
        <end position="23"/>
    </location>
</feature>
<evidence type="ECO:0000256" key="2">
    <source>
        <dbReference type="SAM" id="SignalP"/>
    </source>
</evidence>
<protein>
    <submittedName>
        <fullName evidence="3">Uncharacterized protein</fullName>
    </submittedName>
</protein>
<gene>
    <name evidence="3" type="ORF">HNQ70_001221</name>
</gene>
<evidence type="ECO:0000313" key="4">
    <source>
        <dbReference type="Proteomes" id="UP000532440"/>
    </source>
</evidence>
<sequence length="137" mass="13735">MNHRTLSACLAAALLLAAPIAQAGRARAADLPDPLDARAAVPPVSHESAFAGYRSAGEADVGSWREANEAVNRIGGWRAYAREASRPAPAAPGGAGAPVQPVPGGSIQPPPGTPVQPAPAEPAHSMPGHGAHRGALQ</sequence>
<comment type="caution">
    <text evidence="3">The sequence shown here is derived from an EMBL/GenBank/DDBJ whole genome shotgun (WGS) entry which is preliminary data.</text>
</comment>
<dbReference type="RefSeq" id="WP_183965281.1">
    <property type="nucleotide sequence ID" value="NZ_BAABEW010000017.1"/>
</dbReference>
<name>A0A7W8HFM0_9BURK</name>
<feature type="compositionally biased region" description="Low complexity" evidence="1">
    <location>
        <begin position="87"/>
        <end position="105"/>
    </location>
</feature>
<dbReference type="Proteomes" id="UP000532440">
    <property type="component" value="Unassembled WGS sequence"/>
</dbReference>
<feature type="compositionally biased region" description="Pro residues" evidence="1">
    <location>
        <begin position="108"/>
        <end position="120"/>
    </location>
</feature>
<accession>A0A7W8HFM0</accession>
<reference evidence="3 4" key="1">
    <citation type="submission" date="2020-08" db="EMBL/GenBank/DDBJ databases">
        <title>Genomic Encyclopedia of Type Strains, Phase IV (KMG-IV): sequencing the most valuable type-strain genomes for metagenomic binning, comparative biology and taxonomic classification.</title>
        <authorList>
            <person name="Goeker M."/>
        </authorList>
    </citation>
    <scope>NUCLEOTIDE SEQUENCE [LARGE SCALE GENOMIC DNA]</scope>
    <source>
        <strain evidence="3 4">DSM 29781</strain>
    </source>
</reference>
<dbReference type="EMBL" id="JACHGB010000002">
    <property type="protein sequence ID" value="MBB5271217.1"/>
    <property type="molecule type" value="Genomic_DNA"/>
</dbReference>
<feature type="region of interest" description="Disordered" evidence="1">
    <location>
        <begin position="84"/>
        <end position="137"/>
    </location>
</feature>
<feature type="chain" id="PRO_5030601183" evidence="2">
    <location>
        <begin position="24"/>
        <end position="137"/>
    </location>
</feature>